<proteinExistence type="inferred from homology"/>
<accession>A0A1C3U7Y6</accession>
<dbReference type="PROSITE" id="PS00061">
    <property type="entry name" value="ADH_SHORT"/>
    <property type="match status" value="1"/>
</dbReference>
<dbReference type="InterPro" id="IPR002347">
    <property type="entry name" value="SDR_fam"/>
</dbReference>
<protein>
    <submittedName>
        <fullName evidence="3">Gluconate 5-dehydrogenase</fullName>
    </submittedName>
</protein>
<keyword evidence="4" id="KW-1185">Reference proteome</keyword>
<evidence type="ECO:0000313" key="3">
    <source>
        <dbReference type="EMBL" id="SCB11588.1"/>
    </source>
</evidence>
<dbReference type="GO" id="GO:0016616">
    <property type="term" value="F:oxidoreductase activity, acting on the CH-OH group of donors, NAD or NADP as acceptor"/>
    <property type="evidence" value="ECO:0007669"/>
    <property type="project" value="TreeGrafter"/>
</dbReference>
<dbReference type="Proteomes" id="UP000199435">
    <property type="component" value="Unassembled WGS sequence"/>
</dbReference>
<dbReference type="PANTHER" id="PTHR42760">
    <property type="entry name" value="SHORT-CHAIN DEHYDROGENASES/REDUCTASES FAMILY MEMBER"/>
    <property type="match status" value="1"/>
</dbReference>
<dbReference type="NCBIfam" id="NF005711">
    <property type="entry name" value="PRK07523.1"/>
    <property type="match status" value="1"/>
</dbReference>
<dbReference type="PRINTS" id="PR00081">
    <property type="entry name" value="GDHRDH"/>
</dbReference>
<dbReference type="STRING" id="411945.GA0061102_1002120"/>
<dbReference type="PRINTS" id="PR00080">
    <property type="entry name" value="SDRFAMILY"/>
</dbReference>
<dbReference type="FunFam" id="3.40.50.720:FF:000084">
    <property type="entry name" value="Short-chain dehydrogenase reductase"/>
    <property type="match status" value="1"/>
</dbReference>
<dbReference type="InterPro" id="IPR036291">
    <property type="entry name" value="NAD(P)-bd_dom_sf"/>
</dbReference>
<gene>
    <name evidence="3" type="ORF">GA0061102_1002120</name>
</gene>
<dbReference type="RefSeq" id="WP_092843930.1">
    <property type="nucleotide sequence ID" value="NZ_FMAH01000002.1"/>
</dbReference>
<dbReference type="SUPFAM" id="SSF51735">
    <property type="entry name" value="NAD(P)-binding Rossmann-fold domains"/>
    <property type="match status" value="1"/>
</dbReference>
<dbReference type="PANTHER" id="PTHR42760:SF5">
    <property type="entry name" value="2-DEHYDRO-3-DEOXY-D-GLUCONATE 5-DEHYDROGENASE"/>
    <property type="match status" value="1"/>
</dbReference>
<comment type="similarity">
    <text evidence="1">Belongs to the short-chain dehydrogenases/reductases (SDR) family.</text>
</comment>
<dbReference type="InterPro" id="IPR020904">
    <property type="entry name" value="Sc_DH/Rdtase_CS"/>
</dbReference>
<organism evidence="3 4">
    <name type="scientific">Rhizobium miluonense</name>
    <dbReference type="NCBI Taxonomy" id="411945"/>
    <lineage>
        <taxon>Bacteria</taxon>
        <taxon>Pseudomonadati</taxon>
        <taxon>Pseudomonadota</taxon>
        <taxon>Alphaproteobacteria</taxon>
        <taxon>Hyphomicrobiales</taxon>
        <taxon>Rhizobiaceae</taxon>
        <taxon>Rhizobium/Agrobacterium group</taxon>
        <taxon>Rhizobium</taxon>
    </lineage>
</organism>
<sequence>MSLGLFDLKGRRALVTGSSQGIGLALARGLAAAGAELILNGRDEAKLARAAEGLEGKAYVLPFDATDHDAAQRAVDAFEAETGAIDILVNNAGMQFRAPLEDFPADAFERLLRTNISSVFNVGQAVARHMIKRGAGKIINIASVQTALARPSIAPYTATKGAVGNLTKGMATDWAKYGLQCNAIAPGYFDTPLNAALVADADFSAWLEKRTPAGRWGQVEELVGACIFLASDASSFVNGHVLYVDGGITASL</sequence>
<evidence type="ECO:0000313" key="4">
    <source>
        <dbReference type="Proteomes" id="UP000199435"/>
    </source>
</evidence>
<dbReference type="OrthoDB" id="286404at2"/>
<dbReference type="Gene3D" id="3.40.50.720">
    <property type="entry name" value="NAD(P)-binding Rossmann-like Domain"/>
    <property type="match status" value="1"/>
</dbReference>
<reference evidence="4" key="1">
    <citation type="submission" date="2016-08" db="EMBL/GenBank/DDBJ databases">
        <authorList>
            <person name="Varghese N."/>
            <person name="Submissions Spin"/>
        </authorList>
    </citation>
    <scope>NUCLEOTIDE SEQUENCE [LARGE SCALE GENOMIC DNA]</scope>
    <source>
        <strain evidence="4">HAMBI 2971</strain>
    </source>
</reference>
<keyword evidence="2" id="KW-0560">Oxidoreductase</keyword>
<dbReference type="EMBL" id="FMAH01000002">
    <property type="protein sequence ID" value="SCB11588.1"/>
    <property type="molecule type" value="Genomic_DNA"/>
</dbReference>
<dbReference type="Pfam" id="PF13561">
    <property type="entry name" value="adh_short_C2"/>
    <property type="match status" value="1"/>
</dbReference>
<dbReference type="AlphaFoldDB" id="A0A1C3U7Y6"/>
<evidence type="ECO:0000256" key="1">
    <source>
        <dbReference type="ARBA" id="ARBA00006484"/>
    </source>
</evidence>
<name>A0A1C3U7Y6_9HYPH</name>
<evidence type="ECO:0000256" key="2">
    <source>
        <dbReference type="ARBA" id="ARBA00023002"/>
    </source>
</evidence>